<dbReference type="RefSeq" id="XP_031938042.1">
    <property type="nucleotide sequence ID" value="XM_032079802.1"/>
</dbReference>
<reference evidence="2 3" key="1">
    <citation type="submission" date="2019-04" db="EMBL/GenBank/DDBJ databases">
        <authorList>
            <consortium name="DOE Joint Genome Institute"/>
            <person name="Mondo S."/>
            <person name="Kjaerbolling I."/>
            <person name="Vesth T."/>
            <person name="Frisvad J.C."/>
            <person name="Nybo J.L."/>
            <person name="Theobald S."/>
            <person name="Kildgaard S."/>
            <person name="Isbrandt T."/>
            <person name="Kuo A."/>
            <person name="Sato A."/>
            <person name="Lyhne E.K."/>
            <person name="Kogle M.E."/>
            <person name="Wiebenga A."/>
            <person name="Kun R.S."/>
            <person name="Lubbers R.J."/>
            <person name="Makela M.R."/>
            <person name="Barry K."/>
            <person name="Chovatia M."/>
            <person name="Clum A."/>
            <person name="Daum C."/>
            <person name="Haridas S."/>
            <person name="He G."/>
            <person name="LaButti K."/>
            <person name="Lipzen A."/>
            <person name="Riley R."/>
            <person name="Salamov A."/>
            <person name="Simmons B.A."/>
            <person name="Magnuson J.K."/>
            <person name="Henrissat B."/>
            <person name="Mortensen U.H."/>
            <person name="Larsen T.O."/>
            <person name="Devries R.P."/>
            <person name="Grigoriev I.V."/>
            <person name="Machida M."/>
            <person name="Baker S.E."/>
            <person name="Andersen M.R."/>
            <person name="Cantor M.N."/>
            <person name="Hua S.X."/>
        </authorList>
    </citation>
    <scope>NUCLEOTIDE SEQUENCE [LARGE SCALE GENOMIC DNA]</scope>
    <source>
        <strain evidence="2 3">CBS 119388</strain>
    </source>
</reference>
<name>A0A5N7D4F0_9EURO</name>
<evidence type="ECO:0000313" key="2">
    <source>
        <dbReference type="EMBL" id="KAE8400723.1"/>
    </source>
</evidence>
<organism evidence="2 3">
    <name type="scientific">Aspergillus pseudonomiae</name>
    <dbReference type="NCBI Taxonomy" id="1506151"/>
    <lineage>
        <taxon>Eukaryota</taxon>
        <taxon>Fungi</taxon>
        <taxon>Dikarya</taxon>
        <taxon>Ascomycota</taxon>
        <taxon>Pezizomycotina</taxon>
        <taxon>Eurotiomycetes</taxon>
        <taxon>Eurotiomycetidae</taxon>
        <taxon>Eurotiales</taxon>
        <taxon>Aspergillaceae</taxon>
        <taxon>Aspergillus</taxon>
        <taxon>Aspergillus subgen. Circumdati</taxon>
    </lineage>
</organism>
<protein>
    <submittedName>
        <fullName evidence="2">Uncharacterized protein</fullName>
    </submittedName>
</protein>
<accession>A0A5N7D4F0</accession>
<feature type="transmembrane region" description="Helical" evidence="1">
    <location>
        <begin position="15"/>
        <end position="34"/>
    </location>
</feature>
<evidence type="ECO:0000313" key="3">
    <source>
        <dbReference type="Proteomes" id="UP000325579"/>
    </source>
</evidence>
<dbReference type="AlphaFoldDB" id="A0A5N7D4F0"/>
<keyword evidence="1" id="KW-0472">Membrane</keyword>
<dbReference type="GeneID" id="43664493"/>
<dbReference type="Proteomes" id="UP000325579">
    <property type="component" value="Unassembled WGS sequence"/>
</dbReference>
<evidence type="ECO:0000256" key="1">
    <source>
        <dbReference type="SAM" id="Phobius"/>
    </source>
</evidence>
<keyword evidence="1" id="KW-0812">Transmembrane</keyword>
<gene>
    <name evidence="2" type="ORF">BDV37DRAFT_197324</name>
</gene>
<proteinExistence type="predicted"/>
<dbReference type="EMBL" id="ML736811">
    <property type="protein sequence ID" value="KAE8400723.1"/>
    <property type="molecule type" value="Genomic_DNA"/>
</dbReference>
<keyword evidence="3" id="KW-1185">Reference proteome</keyword>
<sequence>MDELQVETRPRTRSFLHLCFSFLFLGMAMVWWLTRPRTDQNTKSPFFPPSLLSFPFLYTPLTVQHSVPINQSDRIPGLRNWILDEGVAPARGFGVSMLTVDLTGVDRISISSHGHLYL</sequence>
<keyword evidence="1" id="KW-1133">Transmembrane helix</keyword>